<dbReference type="AlphaFoldDB" id="B3ERN4"/>
<dbReference type="Proteomes" id="UP000001227">
    <property type="component" value="Chromosome"/>
</dbReference>
<dbReference type="Gene3D" id="2.60.450.10">
    <property type="entry name" value="Lipopolysaccharide (LPS) transport protein A like domain"/>
    <property type="match status" value="1"/>
</dbReference>
<dbReference type="GO" id="GO:0015221">
    <property type="term" value="F:lipopolysaccharide transmembrane transporter activity"/>
    <property type="evidence" value="ECO:0007669"/>
    <property type="project" value="InterPro"/>
</dbReference>
<dbReference type="EMBL" id="CP001102">
    <property type="protein sequence ID" value="ACE05886.1"/>
    <property type="molecule type" value="Genomic_DNA"/>
</dbReference>
<organism evidence="1 2">
    <name type="scientific">Amoebophilus asiaticus (strain 5a2)</name>
    <dbReference type="NCBI Taxonomy" id="452471"/>
    <lineage>
        <taxon>Bacteria</taxon>
        <taxon>Pseudomonadati</taxon>
        <taxon>Bacteroidota</taxon>
        <taxon>Cytophagia</taxon>
        <taxon>Cytophagales</taxon>
        <taxon>Amoebophilaceae</taxon>
        <taxon>Candidatus Amoebophilus</taxon>
    </lineage>
</organism>
<reference evidence="1 2" key="1">
    <citation type="journal article" date="2010" name="J. Bacteriol.">
        <title>The genome of the amoeba symbiont 'Candidatus Amoebophilus asiaticus' reveals common mechanisms for host cell interaction among amoeba-associated bacteria.</title>
        <authorList>
            <person name="Schmitz-Esser S."/>
            <person name="Tischler P."/>
            <person name="Arnold R."/>
            <person name="Montanaro J."/>
            <person name="Wagner M."/>
            <person name="Rattei T."/>
            <person name="Horn M."/>
        </authorList>
    </citation>
    <scope>NUCLEOTIDE SEQUENCE [LARGE SCALE GENOMIC DNA]</scope>
    <source>
        <strain evidence="1 2">5a2</strain>
    </source>
</reference>
<dbReference type="InterPro" id="IPR010664">
    <property type="entry name" value="LipoPS_assembly_LptC-rel"/>
</dbReference>
<dbReference type="OrthoDB" id="9812080at2"/>
<evidence type="ECO:0000313" key="1">
    <source>
        <dbReference type="EMBL" id="ACE05886.1"/>
    </source>
</evidence>
<dbReference type="HOGENOM" id="CLU_098275_1_0_10"/>
<gene>
    <name evidence="1" type="ordered locus">Aasi_0476</name>
</gene>
<sequence length="181" mass="21013">MHISKKYLFNLLIFILLFSLSLANNQDKKQEMPLIESTNMEVLYSEEGIVVAKMCAESRLQYENGNSIYPAGMYVECYDKQKRLIATLRANTAYQYVDKEMWELKGDVEVKGYHEGDEQQLNTEELYWNLKTNRIYTDKFVRLETGNELLTGYGIDAMQDLSYYSMSSPEGFVNVDSAEIQ</sequence>
<evidence type="ECO:0008006" key="3">
    <source>
        <dbReference type="Google" id="ProtNLM"/>
    </source>
</evidence>
<protein>
    <recommendedName>
        <fullName evidence="3">LPS export ABC transporter periplasmic protein LptC</fullName>
    </recommendedName>
</protein>
<dbReference type="NCBIfam" id="TIGR04409">
    <property type="entry name" value="LptC_YrbK"/>
    <property type="match status" value="1"/>
</dbReference>
<dbReference type="KEGG" id="aas:Aasi_0476"/>
<dbReference type="eggNOG" id="COG3117">
    <property type="taxonomic scope" value="Bacteria"/>
</dbReference>
<dbReference type="GO" id="GO:0005886">
    <property type="term" value="C:plasma membrane"/>
    <property type="evidence" value="ECO:0007669"/>
    <property type="project" value="InterPro"/>
</dbReference>
<dbReference type="InterPro" id="IPR026265">
    <property type="entry name" value="LptC"/>
</dbReference>
<name>B3ERN4_AMOA5</name>
<dbReference type="STRING" id="452471.Aasi_0476"/>
<dbReference type="Pfam" id="PF06835">
    <property type="entry name" value="LptC"/>
    <property type="match status" value="1"/>
</dbReference>
<evidence type="ECO:0000313" key="2">
    <source>
        <dbReference type="Proteomes" id="UP000001227"/>
    </source>
</evidence>
<dbReference type="RefSeq" id="WP_012472649.1">
    <property type="nucleotide sequence ID" value="NC_010830.1"/>
</dbReference>
<proteinExistence type="predicted"/>
<keyword evidence="2" id="KW-1185">Reference proteome</keyword>
<accession>B3ERN4</accession>